<feature type="transmembrane region" description="Helical" evidence="1">
    <location>
        <begin position="65"/>
        <end position="87"/>
    </location>
</feature>
<reference evidence="2" key="2">
    <citation type="submission" date="2021-05" db="EMBL/GenBank/DDBJ databases">
        <title>Protein family content uncovers lineage relationships and bacterial pathway maintenance mechanisms in DPANN archaea.</title>
        <authorList>
            <person name="Castelle C.J."/>
            <person name="Meheust R."/>
            <person name="Jaffe A.L."/>
            <person name="Seitz K."/>
            <person name="Gong X."/>
            <person name="Baker B.J."/>
            <person name="Banfield J.F."/>
        </authorList>
    </citation>
    <scope>NUCLEOTIDE SEQUENCE</scope>
    <source>
        <strain evidence="2">RIFCSPLOWO2_01_FULL_AR10_48_17</strain>
    </source>
</reference>
<evidence type="ECO:0000313" key="2">
    <source>
        <dbReference type="EMBL" id="MBS3061650.1"/>
    </source>
</evidence>
<protein>
    <submittedName>
        <fullName evidence="2">Uncharacterized protein</fullName>
    </submittedName>
</protein>
<dbReference type="EMBL" id="JAGVWC010000010">
    <property type="protein sequence ID" value="MBS3061650.1"/>
    <property type="molecule type" value="Genomic_DNA"/>
</dbReference>
<proteinExistence type="predicted"/>
<evidence type="ECO:0000313" key="3">
    <source>
        <dbReference type="Proteomes" id="UP000675968"/>
    </source>
</evidence>
<feature type="transmembrane region" description="Helical" evidence="1">
    <location>
        <begin position="147"/>
        <end position="175"/>
    </location>
</feature>
<keyword evidence="1" id="KW-0812">Transmembrane</keyword>
<keyword evidence="1" id="KW-0472">Membrane</keyword>
<keyword evidence="1" id="KW-1133">Transmembrane helix</keyword>
<reference evidence="2" key="1">
    <citation type="submission" date="2021-03" db="EMBL/GenBank/DDBJ databases">
        <authorList>
            <person name="Jaffe A."/>
        </authorList>
    </citation>
    <scope>NUCLEOTIDE SEQUENCE</scope>
    <source>
        <strain evidence="2">RIFCSPLOWO2_01_FULL_AR10_48_17</strain>
    </source>
</reference>
<dbReference type="Proteomes" id="UP000675968">
    <property type="component" value="Unassembled WGS sequence"/>
</dbReference>
<accession>A0A8T4LAA4</accession>
<evidence type="ECO:0000256" key="1">
    <source>
        <dbReference type="SAM" id="Phobius"/>
    </source>
</evidence>
<organism evidence="2 3">
    <name type="scientific">Candidatus Iainarchaeum sp</name>
    <dbReference type="NCBI Taxonomy" id="3101447"/>
    <lineage>
        <taxon>Archaea</taxon>
        <taxon>Candidatus Iainarchaeota</taxon>
        <taxon>Candidatus Iainarchaeia</taxon>
        <taxon>Candidatus Iainarchaeales</taxon>
        <taxon>Candidatus Iainarchaeaceae</taxon>
        <taxon>Candidatus Iainarchaeum</taxon>
    </lineage>
</organism>
<feature type="transmembrane region" description="Helical" evidence="1">
    <location>
        <begin position="99"/>
        <end position="126"/>
    </location>
</feature>
<name>A0A8T4LAA4_9ARCH</name>
<feature type="transmembrane region" description="Helical" evidence="1">
    <location>
        <begin position="36"/>
        <end position="58"/>
    </location>
</feature>
<sequence length="202" mass="22787">MWLFLLPFVLAGLWLSKIPVAEYPDIQKTPVPLLLWGHAYSLFLVLLGVISVFANNLLPSSLELLMFLILLNEFLFVHALGFVGGFLQSIKSPALSTVVALLISLIYIPFFWAILRDWLAIGLAFLQLVSSVRTSTRVTERAMRHGMWFVPSVFLAFGISSLMNIHNIFGVWLVLYFGVKFLRNVEAFIAVRRQSVPFVSIA</sequence>
<gene>
    <name evidence="2" type="ORF">J4215_03640</name>
</gene>
<comment type="caution">
    <text evidence="2">The sequence shown here is derived from an EMBL/GenBank/DDBJ whole genome shotgun (WGS) entry which is preliminary data.</text>
</comment>
<dbReference type="AlphaFoldDB" id="A0A8T4LAA4"/>